<dbReference type="PANTHER" id="PTHR13815">
    <property type="entry name" value="GOLGIN-84"/>
    <property type="match status" value="1"/>
</dbReference>
<evidence type="ECO:0000256" key="1">
    <source>
        <dbReference type="ARBA" id="ARBA00004194"/>
    </source>
</evidence>
<dbReference type="GO" id="GO:0007030">
    <property type="term" value="P:Golgi organization"/>
    <property type="evidence" value="ECO:0007669"/>
    <property type="project" value="InterPro"/>
</dbReference>
<keyword evidence="5 7" id="KW-0175">Coiled coil</keyword>
<comment type="caution">
    <text evidence="9">The sequence shown here is derived from an EMBL/GenBank/DDBJ whole genome shotgun (WGS) entry which is preliminary data.</text>
</comment>
<reference evidence="9 10" key="1">
    <citation type="submission" date="2018-09" db="EMBL/GenBank/DDBJ databases">
        <title>Genomic investigation of the strawberry pathogen Phytophthora fragariae indicates pathogenicity is determined by transcriptional variation in three key races.</title>
        <authorList>
            <person name="Adams T.M."/>
            <person name="Armitage A.D."/>
            <person name="Sobczyk M.K."/>
            <person name="Bates H.J."/>
            <person name="Dunwell J.M."/>
            <person name="Nellist C.F."/>
            <person name="Harrison R.J."/>
        </authorList>
    </citation>
    <scope>NUCLEOTIDE SEQUENCE [LARGE SCALE GENOMIC DNA]</scope>
    <source>
        <strain evidence="9 10">SCRP245</strain>
    </source>
</reference>
<dbReference type="GO" id="GO:0000139">
    <property type="term" value="C:Golgi membrane"/>
    <property type="evidence" value="ECO:0007669"/>
    <property type="project" value="UniProtKB-SubCell"/>
</dbReference>
<dbReference type="Proteomes" id="UP000460718">
    <property type="component" value="Unassembled WGS sequence"/>
</dbReference>
<feature type="region of interest" description="Disordered" evidence="8">
    <location>
        <begin position="34"/>
        <end position="99"/>
    </location>
</feature>
<dbReference type="Pfam" id="PF09787">
    <property type="entry name" value="Golgin_A5"/>
    <property type="match status" value="1"/>
</dbReference>
<evidence type="ECO:0000256" key="4">
    <source>
        <dbReference type="ARBA" id="ARBA00023034"/>
    </source>
</evidence>
<dbReference type="AlphaFoldDB" id="A0A6A3IE70"/>
<feature type="coiled-coil region" evidence="7">
    <location>
        <begin position="384"/>
        <end position="504"/>
    </location>
</feature>
<evidence type="ECO:0000313" key="10">
    <source>
        <dbReference type="Proteomes" id="UP000460718"/>
    </source>
</evidence>
<gene>
    <name evidence="9" type="ORF">PF011_g23100</name>
</gene>
<dbReference type="EMBL" id="QXFW01002413">
    <property type="protein sequence ID" value="KAE8978795.1"/>
    <property type="molecule type" value="Genomic_DNA"/>
</dbReference>
<accession>A0A6A3IE70</accession>
<dbReference type="PANTHER" id="PTHR13815:SF7">
    <property type="entry name" value="GOLGIN SUBFAMILY A MEMBER 5"/>
    <property type="match status" value="1"/>
</dbReference>
<evidence type="ECO:0000313" key="9">
    <source>
        <dbReference type="EMBL" id="KAE8978795.1"/>
    </source>
</evidence>
<name>A0A6A3IE70_9STRA</name>
<dbReference type="InterPro" id="IPR019177">
    <property type="entry name" value="Golgin_subfamily_A_member_5"/>
</dbReference>
<evidence type="ECO:0000256" key="6">
    <source>
        <dbReference type="ARBA" id="ARBA00023136"/>
    </source>
</evidence>
<keyword evidence="3" id="KW-1133">Transmembrane helix</keyword>
<dbReference type="GO" id="GO:0031985">
    <property type="term" value="C:Golgi cisterna"/>
    <property type="evidence" value="ECO:0007669"/>
    <property type="project" value="TreeGrafter"/>
</dbReference>
<feature type="region of interest" description="Disordered" evidence="8">
    <location>
        <begin position="115"/>
        <end position="142"/>
    </location>
</feature>
<keyword evidence="2" id="KW-0812">Transmembrane</keyword>
<organism evidence="9 10">
    <name type="scientific">Phytophthora fragariae</name>
    <dbReference type="NCBI Taxonomy" id="53985"/>
    <lineage>
        <taxon>Eukaryota</taxon>
        <taxon>Sar</taxon>
        <taxon>Stramenopiles</taxon>
        <taxon>Oomycota</taxon>
        <taxon>Peronosporomycetes</taxon>
        <taxon>Peronosporales</taxon>
        <taxon>Peronosporaceae</taxon>
        <taxon>Phytophthora</taxon>
    </lineage>
</organism>
<feature type="region of interest" description="Disordered" evidence="8">
    <location>
        <begin position="674"/>
        <end position="701"/>
    </location>
</feature>
<dbReference type="GO" id="GO:0000301">
    <property type="term" value="P:retrograde transport, vesicle recycling within Golgi"/>
    <property type="evidence" value="ECO:0007669"/>
    <property type="project" value="TreeGrafter"/>
</dbReference>
<feature type="compositionally biased region" description="Low complexity" evidence="8">
    <location>
        <begin position="687"/>
        <end position="700"/>
    </location>
</feature>
<protein>
    <recommendedName>
        <fullName evidence="11">Golgin subfamily A member 5</fullName>
    </recommendedName>
</protein>
<evidence type="ECO:0008006" key="11">
    <source>
        <dbReference type="Google" id="ProtNLM"/>
    </source>
</evidence>
<feature type="compositionally biased region" description="Low complexity" evidence="8">
    <location>
        <begin position="69"/>
        <end position="86"/>
    </location>
</feature>
<proteinExistence type="predicted"/>
<keyword evidence="6" id="KW-0472">Membrane</keyword>
<feature type="compositionally biased region" description="Polar residues" evidence="8">
    <location>
        <begin position="126"/>
        <end position="135"/>
    </location>
</feature>
<comment type="subcellular location">
    <subcellularLocation>
        <location evidence="1">Golgi apparatus membrane</location>
        <topology evidence="1">Single-pass membrane protein</topology>
    </subcellularLocation>
</comment>
<evidence type="ECO:0000256" key="2">
    <source>
        <dbReference type="ARBA" id="ARBA00022692"/>
    </source>
</evidence>
<evidence type="ECO:0000256" key="7">
    <source>
        <dbReference type="SAM" id="Coils"/>
    </source>
</evidence>
<keyword evidence="4" id="KW-0333">Golgi apparatus</keyword>
<sequence length="958" mass="106956">MNWVSSSLELAGSLLESVDQQAALTLAGTEEIEEELSTARVSQSSEGNASSAAENKEPENSATVEDPASTDGVSGSSSSQTKTLVSAYTKSTPPPSGSGHKLAVFVSAISTQLENVSSGRGGDPPLSSNGSQSASAEEECSRLQKELARVKNELRLKDKQLGSTQKSMKICEEELVALEQECKEKIAQVQHEMSVIQQDKNADEQNFIQALEMKDNQARAMKADLDALAEAKAQYTAEIASLKAELAKAVESKDTLWTSAASASNESEQLIESLRSELQDTLTAMNNLKREYADSKNTMFSRQSQLESTNTELVNNVANLERELAKTKEAASAASQNTSVTSVGGPNAYATSGPAHFGTNTNFASMNDDYRRVQQTLVLTKKSLHDESRKNEVQKQEIIALTEEVRRLKQSLEVTQETTSKQLEARALENEQLKEQVEQLTSHTSAAAAANGELRIQRLTNRLIEKQETIDSLRSRVTTMDVRLQDAQLRAQRAEEKLARMEQNGGIDDMEMATPVGKSGRNGMRSRPNRMAHMISRMAPVVERSHRVVTALDVLDRWLLFLGRVFLQAPFARLGMLCYVVLIHFWVFMILSFHTSHLTEEMQLSTAVENAQLKREKLLSTTQIERPYQTAIYSPSKSVQSWHQPGKCGTSTVDSVFTAIVVIPTLSTFSDAKRHRLPMSPTPDAPVSTASEGVSSTSSVHADSNATDAEISWLRRCLPIIVQPDVDIKNRNDLVKIFFRFERDDQSGHLLCKLCIVFAGESSYNRVQEEIENSLATLCYRTFNRRTYKRTADINYMEFRNVDLDPKAVVPWATIYSQDHGGKQEWAQGEKKNLGNWFSLMHHYHAEVAYSDWKLHPQTHRPYIYLNTCNHMIGEKDNNPKLSKFNWIDYPFQQGDGDDAFRYVVDHVPTKCNLYSYFCFWRARNGGGWCDRHPAGKSVSRDGKSIYVKYPSTTMTGV</sequence>
<evidence type="ECO:0000256" key="5">
    <source>
        <dbReference type="ARBA" id="ARBA00023054"/>
    </source>
</evidence>
<feature type="compositionally biased region" description="Low complexity" evidence="8">
    <location>
        <begin position="42"/>
        <end position="53"/>
    </location>
</feature>
<evidence type="ECO:0000256" key="3">
    <source>
        <dbReference type="ARBA" id="ARBA00022989"/>
    </source>
</evidence>
<evidence type="ECO:0000256" key="8">
    <source>
        <dbReference type="SAM" id="MobiDB-lite"/>
    </source>
</evidence>